<feature type="region of interest" description="Disordered" evidence="1">
    <location>
        <begin position="443"/>
        <end position="514"/>
    </location>
</feature>
<feature type="region of interest" description="Disordered" evidence="1">
    <location>
        <begin position="370"/>
        <end position="406"/>
    </location>
</feature>
<feature type="compositionally biased region" description="Low complexity" evidence="1">
    <location>
        <begin position="370"/>
        <end position="394"/>
    </location>
</feature>
<accession>A0AAU7XEX3</accession>
<keyword evidence="3" id="KW-0969">Cilium</keyword>
<dbReference type="InterPro" id="IPR021136">
    <property type="entry name" value="Flagellar_hook_control-like_C"/>
</dbReference>
<sequence length="687" mass="66613">MQCARILCSHCARLLRKRIPQGHPAAHGGAGIPRSRPFQATLARLHFMQSVAPGSSGAPRRGGAAEVAIEPVEAVFARTLAVLGEGNPTLAAGRVIEARVIALENALATLATRFGTLSADLTGATGAALAPGDTLRLSVGASDEGGLPVLTILAPSAGDKPVAAGPTAADLGAALADAVGRAAARQDSLAPAFAAAQALAQAKGAGVPDAVRALAARIVGTRLGDGKIDAATVRSAFLNSGVFLEAKLADGASAPATTQDLKAAFAGLKTAIEAWIGRAAVGGAGPTAGASAGAGAGAAVSVAGGGAGSGSSAAVVGAGNGVAAADKTAASAATQPAAENAPQSPADLRAAAAAAAYAGARRPGLAALAGAPQPAAGTASPGAATDAALGAAGRSPGQSGGVVPAGAQSSNVAPAAVGAGAAQPIDLDGAPLAATSPGIVPAAGQPGAAGRGLDPAALLGSGDDGAAKAGLDPNAAGGRPANDDPAGPGAARAEAPRRGQPLHGQPPAALDPAITADPKRLGAHAAEAAESAVQRIVLEQYASIDPAKLSGQPRDADQVRQTGREWTFEVPIAARDGTAMMQVRVERDGRGRSGPEAPGEPTIRVRFSIDMEPIGAVHARIGFSGGRLAIGLWAERPEVAAALGAEVGDLRGALEAAALPVDEIRLAAGTPPRDEVKPSTRIVDLSL</sequence>
<reference evidence="3" key="1">
    <citation type="submission" date="2024-06" db="EMBL/GenBank/DDBJ databases">
        <title>Methylostella associata gen. nov., sp. nov., a novel Ancalomicrobiaceae-affiliated facultatively methylotrophic bacteria that feed on methanotrophs of the genus Methylococcus.</title>
        <authorList>
            <person name="Saltykova V."/>
            <person name="Danilova O.V."/>
            <person name="Oshkin I.Y."/>
            <person name="Belova S.E."/>
            <person name="Pimenov N.V."/>
            <person name="Dedysh S.N."/>
        </authorList>
    </citation>
    <scope>NUCLEOTIDE SEQUENCE</scope>
    <source>
        <strain evidence="3">S20</strain>
    </source>
</reference>
<feature type="compositionally biased region" description="Low complexity" evidence="1">
    <location>
        <begin position="467"/>
        <end position="493"/>
    </location>
</feature>
<feature type="domain" description="Flagellar hook-length control protein-like C-terminal" evidence="2">
    <location>
        <begin position="601"/>
        <end position="673"/>
    </location>
</feature>
<protein>
    <submittedName>
        <fullName evidence="3">Flagellar hook-length control protein FliK</fullName>
    </submittedName>
</protein>
<proteinExistence type="predicted"/>
<name>A0AAU7XEX3_9HYPH</name>
<organism evidence="3">
    <name type="scientific">Methyloraptor flagellatus</name>
    <dbReference type="NCBI Taxonomy" id="3162530"/>
    <lineage>
        <taxon>Bacteria</taxon>
        <taxon>Pseudomonadati</taxon>
        <taxon>Pseudomonadota</taxon>
        <taxon>Alphaproteobacteria</taxon>
        <taxon>Hyphomicrobiales</taxon>
        <taxon>Ancalomicrobiaceae</taxon>
        <taxon>Methyloraptor</taxon>
    </lineage>
</organism>
<keyword evidence="3" id="KW-0282">Flagellum</keyword>
<evidence type="ECO:0000256" key="1">
    <source>
        <dbReference type="SAM" id="MobiDB-lite"/>
    </source>
</evidence>
<dbReference type="RefSeq" id="WP_407051411.1">
    <property type="nucleotide sequence ID" value="NZ_CP158568.1"/>
</dbReference>
<keyword evidence="3" id="KW-0966">Cell projection</keyword>
<dbReference type="KEGG" id="mflg:ABS361_08895"/>
<evidence type="ECO:0000259" key="2">
    <source>
        <dbReference type="Pfam" id="PF02120"/>
    </source>
</evidence>
<evidence type="ECO:0000313" key="3">
    <source>
        <dbReference type="EMBL" id="XBY46316.1"/>
    </source>
</evidence>
<gene>
    <name evidence="3" type="ORF">ABS361_08895</name>
</gene>
<feature type="compositionally biased region" description="Low complexity" evidence="1">
    <location>
        <begin position="443"/>
        <end position="461"/>
    </location>
</feature>
<dbReference type="Pfam" id="PF02120">
    <property type="entry name" value="Flg_hook"/>
    <property type="match status" value="1"/>
</dbReference>
<dbReference type="EMBL" id="CP158568">
    <property type="protein sequence ID" value="XBY46316.1"/>
    <property type="molecule type" value="Genomic_DNA"/>
</dbReference>
<dbReference type="AlphaFoldDB" id="A0AAU7XEX3"/>